<feature type="chain" id="PRO_5024336224" evidence="2">
    <location>
        <begin position="20"/>
        <end position="138"/>
    </location>
</feature>
<name>A0A5M3MN65_CONPW</name>
<proteinExistence type="predicted"/>
<keyword evidence="1 2" id="KW-0732">Signal</keyword>
<dbReference type="GeneID" id="19210437"/>
<comment type="caution">
    <text evidence="3">The sequence shown here is derived from an EMBL/GenBank/DDBJ whole genome shotgun (WGS) entry which is preliminary data.</text>
</comment>
<feature type="signal peptide" evidence="2">
    <location>
        <begin position="1"/>
        <end position="19"/>
    </location>
</feature>
<dbReference type="PANTHER" id="PTHR31836">
    <property type="match status" value="1"/>
</dbReference>
<dbReference type="InterPro" id="IPR051477">
    <property type="entry name" value="Expansin_CellWall"/>
</dbReference>
<organism evidence="3 4">
    <name type="scientific">Coniophora puteana (strain RWD-64-598)</name>
    <name type="common">Brown rot fungus</name>
    <dbReference type="NCBI Taxonomy" id="741705"/>
    <lineage>
        <taxon>Eukaryota</taxon>
        <taxon>Fungi</taxon>
        <taxon>Dikarya</taxon>
        <taxon>Basidiomycota</taxon>
        <taxon>Agaricomycotina</taxon>
        <taxon>Agaricomycetes</taxon>
        <taxon>Agaricomycetidae</taxon>
        <taxon>Boletales</taxon>
        <taxon>Coniophorineae</taxon>
        <taxon>Coniophoraceae</taxon>
        <taxon>Coniophora</taxon>
    </lineage>
</organism>
<dbReference type="OrthoDB" id="406505at2759"/>
<dbReference type="KEGG" id="cput:CONPUDRAFT_82551"/>
<dbReference type="RefSeq" id="XP_007769216.1">
    <property type="nucleotide sequence ID" value="XM_007771026.1"/>
</dbReference>
<dbReference type="InterPro" id="IPR036908">
    <property type="entry name" value="RlpA-like_sf"/>
</dbReference>
<keyword evidence="4" id="KW-1185">Reference proteome</keyword>
<evidence type="ECO:0000313" key="4">
    <source>
        <dbReference type="Proteomes" id="UP000053558"/>
    </source>
</evidence>
<dbReference type="AlphaFoldDB" id="A0A5M3MN65"/>
<protein>
    <submittedName>
        <fullName evidence="3">Plant expansin</fullName>
    </submittedName>
</protein>
<dbReference type="OMA" id="KNPICKH"/>
<dbReference type="Proteomes" id="UP000053558">
    <property type="component" value="Unassembled WGS sequence"/>
</dbReference>
<dbReference type="CDD" id="cd22191">
    <property type="entry name" value="DPBB_RlpA_EXP_N-like"/>
    <property type="match status" value="1"/>
</dbReference>
<gene>
    <name evidence="3" type="ORF">CONPUDRAFT_82551</name>
</gene>
<dbReference type="PANTHER" id="PTHR31836:SF28">
    <property type="entry name" value="SRCR DOMAIN-CONTAINING PROTEIN-RELATED"/>
    <property type="match status" value="1"/>
</dbReference>
<dbReference type="EMBL" id="JH711579">
    <property type="protein sequence ID" value="EIW80214.1"/>
    <property type="molecule type" value="Genomic_DNA"/>
</dbReference>
<evidence type="ECO:0000256" key="2">
    <source>
        <dbReference type="SAM" id="SignalP"/>
    </source>
</evidence>
<evidence type="ECO:0000313" key="3">
    <source>
        <dbReference type="EMBL" id="EIW80214.1"/>
    </source>
</evidence>
<dbReference type="SUPFAM" id="SSF50685">
    <property type="entry name" value="Barwin-like endoglucanases"/>
    <property type="match status" value="1"/>
</dbReference>
<sequence length="138" mass="14191">MFCAALVLAASLAVVSVHAAETDPQTGDVFFFAPGLGACGYTNTSDQAVASVSQNFFNNYPNATANPNDNPICAHNLTVTVGNTSVSAQIVDYFLSGFSDTSIGLSQSAFQTVANTSNGVVSNVTWVVDPLPTNSSSS</sequence>
<accession>A0A5M3MN65</accession>
<reference evidence="4" key="1">
    <citation type="journal article" date="2012" name="Science">
        <title>The Paleozoic origin of enzymatic lignin decomposition reconstructed from 31 fungal genomes.</title>
        <authorList>
            <person name="Floudas D."/>
            <person name="Binder M."/>
            <person name="Riley R."/>
            <person name="Barry K."/>
            <person name="Blanchette R.A."/>
            <person name="Henrissat B."/>
            <person name="Martinez A.T."/>
            <person name="Otillar R."/>
            <person name="Spatafora J.W."/>
            <person name="Yadav J.S."/>
            <person name="Aerts A."/>
            <person name="Benoit I."/>
            <person name="Boyd A."/>
            <person name="Carlson A."/>
            <person name="Copeland A."/>
            <person name="Coutinho P.M."/>
            <person name="de Vries R.P."/>
            <person name="Ferreira P."/>
            <person name="Findley K."/>
            <person name="Foster B."/>
            <person name="Gaskell J."/>
            <person name="Glotzer D."/>
            <person name="Gorecki P."/>
            <person name="Heitman J."/>
            <person name="Hesse C."/>
            <person name="Hori C."/>
            <person name="Igarashi K."/>
            <person name="Jurgens J.A."/>
            <person name="Kallen N."/>
            <person name="Kersten P."/>
            <person name="Kohler A."/>
            <person name="Kuees U."/>
            <person name="Kumar T.K.A."/>
            <person name="Kuo A."/>
            <person name="LaButti K."/>
            <person name="Larrondo L.F."/>
            <person name="Lindquist E."/>
            <person name="Ling A."/>
            <person name="Lombard V."/>
            <person name="Lucas S."/>
            <person name="Lundell T."/>
            <person name="Martin R."/>
            <person name="McLaughlin D.J."/>
            <person name="Morgenstern I."/>
            <person name="Morin E."/>
            <person name="Murat C."/>
            <person name="Nagy L.G."/>
            <person name="Nolan M."/>
            <person name="Ohm R.A."/>
            <person name="Patyshakuliyeva A."/>
            <person name="Rokas A."/>
            <person name="Ruiz-Duenas F.J."/>
            <person name="Sabat G."/>
            <person name="Salamov A."/>
            <person name="Samejima M."/>
            <person name="Schmutz J."/>
            <person name="Slot J.C."/>
            <person name="St John F."/>
            <person name="Stenlid J."/>
            <person name="Sun H."/>
            <person name="Sun S."/>
            <person name="Syed K."/>
            <person name="Tsang A."/>
            <person name="Wiebenga A."/>
            <person name="Young D."/>
            <person name="Pisabarro A."/>
            <person name="Eastwood D.C."/>
            <person name="Martin F."/>
            <person name="Cullen D."/>
            <person name="Grigoriev I.V."/>
            <person name="Hibbett D.S."/>
        </authorList>
    </citation>
    <scope>NUCLEOTIDE SEQUENCE [LARGE SCALE GENOMIC DNA]</scope>
    <source>
        <strain evidence="4">RWD-64-598 SS2</strain>
    </source>
</reference>
<evidence type="ECO:0000256" key="1">
    <source>
        <dbReference type="ARBA" id="ARBA00022729"/>
    </source>
</evidence>
<dbReference type="Gene3D" id="2.40.40.10">
    <property type="entry name" value="RlpA-like domain"/>
    <property type="match status" value="1"/>
</dbReference>